<dbReference type="STRING" id="1802758.A3A96_03145"/>
<evidence type="ECO:0000313" key="4">
    <source>
        <dbReference type="Proteomes" id="UP000177707"/>
    </source>
</evidence>
<gene>
    <name evidence="3" type="ORF">A3A96_03145</name>
</gene>
<organism evidence="3 4">
    <name type="scientific">Candidatus Zambryskibacteria bacterium RIFCSPLOWO2_01_FULL_39_39</name>
    <dbReference type="NCBI Taxonomy" id="1802758"/>
    <lineage>
        <taxon>Bacteria</taxon>
        <taxon>Candidatus Zambryskiibacteriota</taxon>
    </lineage>
</organism>
<dbReference type="InterPro" id="IPR058596">
    <property type="entry name" value="TraC-like_dom"/>
</dbReference>
<accession>A0A1G2TWF4</accession>
<protein>
    <recommendedName>
        <fullName evidence="2">TraC-like domain-containing protein</fullName>
    </recommendedName>
</protein>
<evidence type="ECO:0000313" key="3">
    <source>
        <dbReference type="EMBL" id="OHB01636.1"/>
    </source>
</evidence>
<evidence type="ECO:0000259" key="2">
    <source>
        <dbReference type="Pfam" id="PF26593"/>
    </source>
</evidence>
<dbReference type="EMBL" id="MHWB01000011">
    <property type="protein sequence ID" value="OHB01636.1"/>
    <property type="molecule type" value="Genomic_DNA"/>
</dbReference>
<name>A0A1G2TWF4_9BACT</name>
<feature type="domain" description="TraC-like" evidence="2">
    <location>
        <begin position="19"/>
        <end position="192"/>
    </location>
</feature>
<dbReference type="AlphaFoldDB" id="A0A1G2TWF4"/>
<sequence>MPKNATQEFVPIDDVRDGIVILKDGGMRGILMASSINFALKSNDERQAILLQFQDFLNSLDFSIQILIQSRRLDIRPYIALLEGRYKEQTNDLMKIQIEQYMAFIKSFTEGTNIMTKNFFIVIPYDAAIISSKGGFLSGFSRKEQSKEVKEEDFEEKKNQLEQRMSVVEQGLSRCGVRVAKLGTDETIELFYKIFNPGESEKPIKIN</sequence>
<keyword evidence="1" id="KW-0175">Coiled coil</keyword>
<dbReference type="Proteomes" id="UP000177707">
    <property type="component" value="Unassembled WGS sequence"/>
</dbReference>
<dbReference type="Pfam" id="PF26593">
    <property type="entry name" value="TraC-like"/>
    <property type="match status" value="1"/>
</dbReference>
<evidence type="ECO:0000256" key="1">
    <source>
        <dbReference type="SAM" id="Coils"/>
    </source>
</evidence>
<proteinExistence type="predicted"/>
<comment type="caution">
    <text evidence="3">The sequence shown here is derived from an EMBL/GenBank/DDBJ whole genome shotgun (WGS) entry which is preliminary data.</text>
</comment>
<feature type="coiled-coil region" evidence="1">
    <location>
        <begin position="144"/>
        <end position="171"/>
    </location>
</feature>
<reference evidence="3 4" key="1">
    <citation type="journal article" date="2016" name="Nat. Commun.">
        <title>Thousands of microbial genomes shed light on interconnected biogeochemical processes in an aquifer system.</title>
        <authorList>
            <person name="Anantharaman K."/>
            <person name="Brown C.T."/>
            <person name="Hug L.A."/>
            <person name="Sharon I."/>
            <person name="Castelle C.J."/>
            <person name="Probst A.J."/>
            <person name="Thomas B.C."/>
            <person name="Singh A."/>
            <person name="Wilkins M.J."/>
            <person name="Karaoz U."/>
            <person name="Brodie E.L."/>
            <person name="Williams K.H."/>
            <person name="Hubbard S.S."/>
            <person name="Banfield J.F."/>
        </authorList>
    </citation>
    <scope>NUCLEOTIDE SEQUENCE [LARGE SCALE GENOMIC DNA]</scope>
</reference>